<proteinExistence type="predicted"/>
<evidence type="ECO:0000313" key="2">
    <source>
        <dbReference type="Proteomes" id="UP000315589"/>
    </source>
</evidence>
<dbReference type="AlphaFoldDB" id="A0A554LJF5"/>
<comment type="caution">
    <text evidence="1">The sequence shown here is derived from an EMBL/GenBank/DDBJ whole genome shotgun (WGS) entry which is preliminary data.</text>
</comment>
<organism evidence="1 2">
    <name type="scientific">Candidatus Berkelbacteria bacterium Licking1014_85</name>
    <dbReference type="NCBI Taxonomy" id="2017148"/>
    <lineage>
        <taxon>Bacteria</taxon>
        <taxon>Candidatus Berkelbacteria</taxon>
    </lineage>
</organism>
<dbReference type="Proteomes" id="UP000315589">
    <property type="component" value="Unassembled WGS sequence"/>
</dbReference>
<protein>
    <submittedName>
        <fullName evidence="1">Uncharacterized protein</fullName>
    </submittedName>
</protein>
<dbReference type="EMBL" id="VMGI01000038">
    <property type="protein sequence ID" value="TSC93016.1"/>
    <property type="molecule type" value="Genomic_DNA"/>
</dbReference>
<evidence type="ECO:0000313" key="1">
    <source>
        <dbReference type="EMBL" id="TSC93016.1"/>
    </source>
</evidence>
<accession>A0A554LJF5</accession>
<reference evidence="1 2" key="1">
    <citation type="submission" date="2017-07" db="EMBL/GenBank/DDBJ databases">
        <title>Mechanisms for carbon and nitrogen cycling indicate functional differentiation within the Candidate Phyla Radiation.</title>
        <authorList>
            <person name="Danczak R.E."/>
            <person name="Johnston M.D."/>
            <person name="Kenah C."/>
            <person name="Slattery M."/>
            <person name="Wrighton K.C."/>
            <person name="Wilkins M.J."/>
        </authorList>
    </citation>
    <scope>NUCLEOTIDE SEQUENCE [LARGE SCALE GENOMIC DNA]</scope>
    <source>
        <strain evidence="1">Licking1014_85</strain>
    </source>
</reference>
<sequence length="129" mass="14820">MATEKPREFVKELVISRLNFGDCFVLYRENCAIQGEALEFCTVKRILPGTVVEIIQTTFFPDGKFDNHVYYCVSSIALGFIFLYNDETLGNGCTGGRYSAIQINPDFNIPTMEDFAEFREYCKRNQLNQ</sequence>
<name>A0A554LJF5_9BACT</name>
<gene>
    <name evidence="1" type="ORF">CEN91_312</name>
</gene>